<dbReference type="OrthoDB" id="9942608at2759"/>
<dbReference type="EMBL" id="LFVZ01000012">
    <property type="protein sequence ID" value="KTW26755.1"/>
    <property type="molecule type" value="Genomic_DNA"/>
</dbReference>
<dbReference type="VEuPathDB" id="FungiDB:T552_02758"/>
<name>A0A0W4ZEH0_PNEC8</name>
<dbReference type="PANTHER" id="PTHR16461:SF5">
    <property type="entry name" value="TOLL-INTERACTING PROTEIN"/>
    <property type="match status" value="1"/>
</dbReference>
<organism evidence="2 3">
    <name type="scientific">Pneumocystis carinii (strain B80)</name>
    <name type="common">Rat pneumocystis pneumonia agent</name>
    <name type="synonym">Pneumocystis carinii f. sp. carinii</name>
    <dbReference type="NCBI Taxonomy" id="1408658"/>
    <lineage>
        <taxon>Eukaryota</taxon>
        <taxon>Fungi</taxon>
        <taxon>Dikarya</taxon>
        <taxon>Ascomycota</taxon>
        <taxon>Taphrinomycotina</taxon>
        <taxon>Pneumocystomycetes</taxon>
        <taxon>Pneumocystaceae</taxon>
        <taxon>Pneumocystis</taxon>
    </lineage>
</organism>
<dbReference type="Pfam" id="PF02845">
    <property type="entry name" value="CUE"/>
    <property type="match status" value="1"/>
</dbReference>
<dbReference type="InterPro" id="IPR009060">
    <property type="entry name" value="UBA-like_sf"/>
</dbReference>
<reference evidence="3" key="1">
    <citation type="journal article" date="2016" name="Nat. Commun.">
        <title>Genome analysis of three Pneumocystis species reveals adaptation mechanisms to life exclusively in mammalian hosts.</title>
        <authorList>
            <person name="Ma L."/>
            <person name="Chen Z."/>
            <person name="Huang D.W."/>
            <person name="Kutty G."/>
            <person name="Ishihara M."/>
            <person name="Wang H."/>
            <person name="Abouelleil A."/>
            <person name="Bishop L."/>
            <person name="Davey E."/>
            <person name="Deng R."/>
            <person name="Deng X."/>
            <person name="Fan L."/>
            <person name="Fantoni G."/>
            <person name="Fitzgerald M."/>
            <person name="Gogineni E."/>
            <person name="Goldberg J.M."/>
            <person name="Handley G."/>
            <person name="Hu X."/>
            <person name="Huber C."/>
            <person name="Jiao X."/>
            <person name="Jones K."/>
            <person name="Levin J.Z."/>
            <person name="Liu Y."/>
            <person name="Macdonald P."/>
            <person name="Melnikov A."/>
            <person name="Raley C."/>
            <person name="Sassi M."/>
            <person name="Sherman B.T."/>
            <person name="Song X."/>
            <person name="Sykes S."/>
            <person name="Tran B."/>
            <person name="Walsh L."/>
            <person name="Xia Y."/>
            <person name="Yang J."/>
            <person name="Young S."/>
            <person name="Zeng Q."/>
            <person name="Zheng X."/>
            <person name="Stephens R."/>
            <person name="Nusbaum C."/>
            <person name="Birren B.W."/>
            <person name="Azadi P."/>
            <person name="Lempicki R.A."/>
            <person name="Cuomo C.A."/>
            <person name="Kovacs J.A."/>
        </authorList>
    </citation>
    <scope>NUCLEOTIDE SEQUENCE [LARGE SCALE GENOMIC DNA]</scope>
    <source>
        <strain evidence="3">B80</strain>
    </source>
</reference>
<feature type="domain" description="CUE" evidence="1">
    <location>
        <begin position="20"/>
        <end position="63"/>
    </location>
</feature>
<dbReference type="PANTHER" id="PTHR16461">
    <property type="entry name" value="TOLL-INTERACTING PROTEIN"/>
    <property type="match status" value="1"/>
</dbReference>
<dbReference type="GO" id="GO:0005737">
    <property type="term" value="C:cytoplasm"/>
    <property type="evidence" value="ECO:0007669"/>
    <property type="project" value="TreeGrafter"/>
</dbReference>
<gene>
    <name evidence="2" type="ORF">T552_02758</name>
</gene>
<evidence type="ECO:0000313" key="3">
    <source>
        <dbReference type="Proteomes" id="UP000054454"/>
    </source>
</evidence>
<dbReference type="GO" id="GO:0043130">
    <property type="term" value="F:ubiquitin binding"/>
    <property type="evidence" value="ECO:0007669"/>
    <property type="project" value="InterPro"/>
</dbReference>
<dbReference type="SUPFAM" id="SSF46934">
    <property type="entry name" value="UBA-like"/>
    <property type="match status" value="1"/>
</dbReference>
<dbReference type="GeneID" id="28937491"/>
<protein>
    <recommendedName>
        <fullName evidence="1">CUE domain-containing protein</fullName>
    </recommendedName>
</protein>
<dbReference type="GO" id="GO:0006511">
    <property type="term" value="P:ubiquitin-dependent protein catabolic process"/>
    <property type="evidence" value="ECO:0007669"/>
    <property type="project" value="TreeGrafter"/>
</dbReference>
<evidence type="ECO:0000259" key="1">
    <source>
        <dbReference type="PROSITE" id="PS51140"/>
    </source>
</evidence>
<accession>A0A0W4ZEH0</accession>
<proteinExistence type="predicted"/>
<evidence type="ECO:0000313" key="2">
    <source>
        <dbReference type="EMBL" id="KTW26755.1"/>
    </source>
</evidence>
<sequence length="244" mass="28182">MENININEDNSSHAFFPKKNQEIAVDVLKEAFPDIDEKIFNAVLIASNYSIESSFNALLSISDSNYKPEEPIQAQIEEDVMSNIMKFHQIENDYKYACYLSQMGENSLNEERNRYISHYGNKKEYSFNDELSNIYGNIKQGIGDAKTKVYSLFSKIKKRIDNDILFNEKKEKFIVSSPEEFTEMPRTSLNDSNITSYTFEDYVHLNLEDNGKASQGLLSNSCSENDLNQNLKKNNNKSYNLNDF</sequence>
<dbReference type="GO" id="GO:0031624">
    <property type="term" value="F:ubiquitin conjugating enzyme binding"/>
    <property type="evidence" value="ECO:0007669"/>
    <property type="project" value="TreeGrafter"/>
</dbReference>
<dbReference type="Gene3D" id="1.10.8.10">
    <property type="entry name" value="DNA helicase RuvA subunit, C-terminal domain"/>
    <property type="match status" value="1"/>
</dbReference>
<dbReference type="Proteomes" id="UP000054454">
    <property type="component" value="Unassembled WGS sequence"/>
</dbReference>
<dbReference type="SMART" id="SM00546">
    <property type="entry name" value="CUE"/>
    <property type="match status" value="1"/>
</dbReference>
<comment type="caution">
    <text evidence="2">The sequence shown here is derived from an EMBL/GenBank/DDBJ whole genome shotgun (WGS) entry which is preliminary data.</text>
</comment>
<dbReference type="PROSITE" id="PS51140">
    <property type="entry name" value="CUE"/>
    <property type="match status" value="1"/>
</dbReference>
<keyword evidence="3" id="KW-1185">Reference proteome</keyword>
<dbReference type="AlphaFoldDB" id="A0A0W4ZEH0"/>
<dbReference type="InterPro" id="IPR003892">
    <property type="entry name" value="CUE"/>
</dbReference>
<dbReference type="RefSeq" id="XP_018225090.1">
    <property type="nucleotide sequence ID" value="XM_018371288.1"/>
</dbReference>